<reference evidence="2" key="2">
    <citation type="journal article" date="2023" name="IMA Fungus">
        <title>Comparative genomic study of the Penicillium genus elucidates a diverse pangenome and 15 lateral gene transfer events.</title>
        <authorList>
            <person name="Petersen C."/>
            <person name="Sorensen T."/>
            <person name="Nielsen M.R."/>
            <person name="Sondergaard T.E."/>
            <person name="Sorensen J.L."/>
            <person name="Fitzpatrick D.A."/>
            <person name="Frisvad J.C."/>
            <person name="Nielsen K.L."/>
        </authorList>
    </citation>
    <scope>NUCLEOTIDE SEQUENCE</scope>
    <source>
        <strain evidence="2">IBT 19713</strain>
    </source>
</reference>
<evidence type="ECO:0000256" key="1">
    <source>
        <dbReference type="SAM" id="MobiDB-lite"/>
    </source>
</evidence>
<organism evidence="2 3">
    <name type="scientific">Penicillium chermesinum</name>
    <dbReference type="NCBI Taxonomy" id="63820"/>
    <lineage>
        <taxon>Eukaryota</taxon>
        <taxon>Fungi</taxon>
        <taxon>Dikarya</taxon>
        <taxon>Ascomycota</taxon>
        <taxon>Pezizomycotina</taxon>
        <taxon>Eurotiomycetes</taxon>
        <taxon>Eurotiomycetidae</taxon>
        <taxon>Eurotiales</taxon>
        <taxon>Aspergillaceae</taxon>
        <taxon>Penicillium</taxon>
    </lineage>
</organism>
<dbReference type="GeneID" id="83199403"/>
<dbReference type="EMBL" id="JAPQKS010000002">
    <property type="protein sequence ID" value="KAJ5247820.1"/>
    <property type="molecule type" value="Genomic_DNA"/>
</dbReference>
<evidence type="ECO:0000313" key="3">
    <source>
        <dbReference type="Proteomes" id="UP001150941"/>
    </source>
</evidence>
<dbReference type="Proteomes" id="UP001150941">
    <property type="component" value="Unassembled WGS sequence"/>
</dbReference>
<dbReference type="RefSeq" id="XP_058335241.1">
    <property type="nucleotide sequence ID" value="XM_058472100.1"/>
</dbReference>
<proteinExistence type="predicted"/>
<sequence length="61" mass="6960">MSSELATAHGDFGTSEDEDVLKTPGAAEYVSRYKGPLFDGFQDERPKTWRNFCSSKWQIDR</sequence>
<keyword evidence="3" id="KW-1185">Reference proteome</keyword>
<gene>
    <name evidence="2" type="ORF">N7468_002803</name>
</gene>
<accession>A0A9W9PJ96</accession>
<comment type="caution">
    <text evidence="2">The sequence shown here is derived from an EMBL/GenBank/DDBJ whole genome shotgun (WGS) entry which is preliminary data.</text>
</comment>
<protein>
    <submittedName>
        <fullName evidence="2">Uncharacterized protein</fullName>
    </submittedName>
</protein>
<name>A0A9W9PJ96_9EURO</name>
<reference evidence="2" key="1">
    <citation type="submission" date="2022-11" db="EMBL/GenBank/DDBJ databases">
        <authorList>
            <person name="Petersen C."/>
        </authorList>
    </citation>
    <scope>NUCLEOTIDE SEQUENCE</scope>
    <source>
        <strain evidence="2">IBT 19713</strain>
    </source>
</reference>
<evidence type="ECO:0000313" key="2">
    <source>
        <dbReference type="EMBL" id="KAJ5247820.1"/>
    </source>
</evidence>
<feature type="region of interest" description="Disordered" evidence="1">
    <location>
        <begin position="1"/>
        <end position="20"/>
    </location>
</feature>
<dbReference type="AlphaFoldDB" id="A0A9W9PJ96"/>